<dbReference type="Proteomes" id="UP001597263">
    <property type="component" value="Unassembled WGS sequence"/>
</dbReference>
<dbReference type="CDD" id="cd00408">
    <property type="entry name" value="DHDPS-like"/>
    <property type="match status" value="1"/>
</dbReference>
<accession>A0ABW3V225</accession>
<dbReference type="PIRSF" id="PIRSF001365">
    <property type="entry name" value="DHDPS"/>
    <property type="match status" value="1"/>
</dbReference>
<evidence type="ECO:0000256" key="2">
    <source>
        <dbReference type="ARBA" id="ARBA00023239"/>
    </source>
</evidence>
<comment type="similarity">
    <text evidence="1 3">Belongs to the DapA family.</text>
</comment>
<name>A0ABW3V225_9HYPH</name>
<dbReference type="PANTHER" id="PTHR12128">
    <property type="entry name" value="DIHYDRODIPICOLINATE SYNTHASE"/>
    <property type="match status" value="1"/>
</dbReference>
<dbReference type="PRINTS" id="PR00146">
    <property type="entry name" value="DHPICSNTHASE"/>
</dbReference>
<dbReference type="PANTHER" id="PTHR12128:SF66">
    <property type="entry name" value="4-HYDROXY-2-OXOGLUTARATE ALDOLASE, MITOCHONDRIAL"/>
    <property type="match status" value="1"/>
</dbReference>
<proteinExistence type="inferred from homology"/>
<protein>
    <submittedName>
        <fullName evidence="4">Dihydrodipicolinate synthase family protein</fullName>
    </submittedName>
</protein>
<dbReference type="RefSeq" id="WP_289386618.1">
    <property type="nucleotide sequence ID" value="NZ_JAUCBM010000003.1"/>
</dbReference>
<evidence type="ECO:0000256" key="3">
    <source>
        <dbReference type="PIRNR" id="PIRNR001365"/>
    </source>
</evidence>
<dbReference type="InterPro" id="IPR002220">
    <property type="entry name" value="DapA-like"/>
</dbReference>
<dbReference type="EMBL" id="JBHTMA010000033">
    <property type="protein sequence ID" value="MFD1227228.1"/>
    <property type="molecule type" value="Genomic_DNA"/>
</dbReference>
<dbReference type="Gene3D" id="3.20.20.70">
    <property type="entry name" value="Aldolase class I"/>
    <property type="match status" value="1"/>
</dbReference>
<dbReference type="Pfam" id="PF00701">
    <property type="entry name" value="DHDPS"/>
    <property type="match status" value="1"/>
</dbReference>
<dbReference type="SUPFAM" id="SSF51569">
    <property type="entry name" value="Aldolase"/>
    <property type="match status" value="1"/>
</dbReference>
<dbReference type="SMART" id="SM01130">
    <property type="entry name" value="DHDPS"/>
    <property type="match status" value="1"/>
</dbReference>
<reference evidence="5" key="1">
    <citation type="journal article" date="2019" name="Int. J. Syst. Evol. Microbiol.">
        <title>The Global Catalogue of Microorganisms (GCM) 10K type strain sequencing project: providing services to taxonomists for standard genome sequencing and annotation.</title>
        <authorList>
            <consortium name="The Broad Institute Genomics Platform"/>
            <consortium name="The Broad Institute Genome Sequencing Center for Infectious Disease"/>
            <person name="Wu L."/>
            <person name="Ma J."/>
        </authorList>
    </citation>
    <scope>NUCLEOTIDE SEQUENCE [LARGE SCALE GENOMIC DNA]</scope>
    <source>
        <strain evidence="5">CCUG 49584</strain>
    </source>
</reference>
<keyword evidence="5" id="KW-1185">Reference proteome</keyword>
<evidence type="ECO:0000313" key="4">
    <source>
        <dbReference type="EMBL" id="MFD1227228.1"/>
    </source>
</evidence>
<comment type="caution">
    <text evidence="4">The sequence shown here is derived from an EMBL/GenBank/DDBJ whole genome shotgun (WGS) entry which is preliminary data.</text>
</comment>
<gene>
    <name evidence="4" type="ORF">ACFQ35_08740</name>
</gene>
<evidence type="ECO:0000313" key="5">
    <source>
        <dbReference type="Proteomes" id="UP001597263"/>
    </source>
</evidence>
<keyword evidence="2 3" id="KW-0456">Lyase</keyword>
<sequence>MPLQLFQGLSAFPLTPVNADGQIDLDRLGQMLERLVKAGVDSIGLLGSTGTYAYLSHAERSQVLATAVETVGGRVPLIVGVGALRTDWAQQFARDAEKAGADGLLLAPVSYAPLTEAEVALHFEAVAGATALPLCIYNNPGTTHFAFTEALLARISALKNVAAVKMPAPADGDFKAELSRLQSACVPDFAIGYSGDWHAAPALLAGAKAWYSVVAGLLPVPALQLTRAAQSGDTAATAVRDAAFEPLWALFRQYSSLRVMYAIAEELGLPAGLPPAPLKPIPSEAREAVAQALEGLRKI</sequence>
<organism evidence="4 5">
    <name type="scientific">Pseudochrobactrum kiredjianiae</name>
    <dbReference type="NCBI Taxonomy" id="386305"/>
    <lineage>
        <taxon>Bacteria</taxon>
        <taxon>Pseudomonadati</taxon>
        <taxon>Pseudomonadota</taxon>
        <taxon>Alphaproteobacteria</taxon>
        <taxon>Hyphomicrobiales</taxon>
        <taxon>Brucellaceae</taxon>
        <taxon>Pseudochrobactrum</taxon>
    </lineage>
</organism>
<evidence type="ECO:0000256" key="1">
    <source>
        <dbReference type="ARBA" id="ARBA00007592"/>
    </source>
</evidence>
<dbReference type="InterPro" id="IPR013785">
    <property type="entry name" value="Aldolase_TIM"/>
</dbReference>